<dbReference type="CDD" id="cd12148">
    <property type="entry name" value="fungal_TF_MHR"/>
    <property type="match status" value="1"/>
</dbReference>
<evidence type="ECO:0000256" key="2">
    <source>
        <dbReference type="ARBA" id="ARBA00023015"/>
    </source>
</evidence>
<dbReference type="CDD" id="cd14654">
    <property type="entry name" value="ZIP_Gal4"/>
    <property type="match status" value="1"/>
</dbReference>
<keyword evidence="2" id="KW-0805">Transcription regulation</keyword>
<dbReference type="SMART" id="SM00906">
    <property type="entry name" value="Fungal_trans"/>
    <property type="match status" value="1"/>
</dbReference>
<evidence type="ECO:0000313" key="8">
    <source>
        <dbReference type="EMBL" id="KAL2784159.1"/>
    </source>
</evidence>
<dbReference type="CDD" id="cd00067">
    <property type="entry name" value="GAL4"/>
    <property type="match status" value="1"/>
</dbReference>
<organism evidence="8 9">
    <name type="scientific">Aspergillus keveii</name>
    <dbReference type="NCBI Taxonomy" id="714993"/>
    <lineage>
        <taxon>Eukaryota</taxon>
        <taxon>Fungi</taxon>
        <taxon>Dikarya</taxon>
        <taxon>Ascomycota</taxon>
        <taxon>Pezizomycotina</taxon>
        <taxon>Eurotiomycetes</taxon>
        <taxon>Eurotiomycetidae</taxon>
        <taxon>Eurotiales</taxon>
        <taxon>Aspergillaceae</taxon>
        <taxon>Aspergillus</taxon>
        <taxon>Aspergillus subgen. Nidulantes</taxon>
    </lineage>
</organism>
<dbReference type="InterPro" id="IPR051127">
    <property type="entry name" value="Fungal_SecMet_Regulators"/>
</dbReference>
<name>A0ABR4FLM9_9EURO</name>
<evidence type="ECO:0000259" key="7">
    <source>
        <dbReference type="PROSITE" id="PS50048"/>
    </source>
</evidence>
<dbReference type="InterPro" id="IPR036864">
    <property type="entry name" value="Zn2-C6_fun-type_DNA-bd_sf"/>
</dbReference>
<evidence type="ECO:0000256" key="1">
    <source>
        <dbReference type="ARBA" id="ARBA00022723"/>
    </source>
</evidence>
<dbReference type="Proteomes" id="UP001610563">
    <property type="component" value="Unassembled WGS sequence"/>
</dbReference>
<evidence type="ECO:0000256" key="4">
    <source>
        <dbReference type="ARBA" id="ARBA00023163"/>
    </source>
</evidence>
<dbReference type="SMART" id="SM00066">
    <property type="entry name" value="GAL4"/>
    <property type="match status" value="1"/>
</dbReference>
<evidence type="ECO:0000256" key="3">
    <source>
        <dbReference type="ARBA" id="ARBA00023125"/>
    </source>
</evidence>
<keyword evidence="9" id="KW-1185">Reference proteome</keyword>
<dbReference type="InterPro" id="IPR001138">
    <property type="entry name" value="Zn2Cys6_DnaBD"/>
</dbReference>
<feature type="compositionally biased region" description="Low complexity" evidence="6">
    <location>
        <begin position="96"/>
        <end position="106"/>
    </location>
</feature>
<dbReference type="InterPro" id="IPR007219">
    <property type="entry name" value="XnlR_reg_dom"/>
</dbReference>
<dbReference type="PROSITE" id="PS00463">
    <property type="entry name" value="ZN2_CY6_FUNGAL_1"/>
    <property type="match status" value="1"/>
</dbReference>
<feature type="domain" description="Zn(2)-C6 fungal-type" evidence="7">
    <location>
        <begin position="11"/>
        <end position="41"/>
    </location>
</feature>
<dbReference type="PANTHER" id="PTHR47424:SF2">
    <property type="entry name" value="TRANSCRIPTION FACTOR DOMAIN-CONTAINING PROTEIN-RELATED"/>
    <property type="match status" value="1"/>
</dbReference>
<proteinExistence type="predicted"/>
<dbReference type="Gene3D" id="1.20.5.170">
    <property type="match status" value="1"/>
</dbReference>
<dbReference type="PANTHER" id="PTHR47424">
    <property type="entry name" value="REGULATORY PROTEIN GAL4"/>
    <property type="match status" value="1"/>
</dbReference>
<dbReference type="SUPFAM" id="SSF57701">
    <property type="entry name" value="Zn2/Cys6 DNA-binding domain"/>
    <property type="match status" value="1"/>
</dbReference>
<keyword evidence="3" id="KW-0238">DNA-binding</keyword>
<dbReference type="PROSITE" id="PS50048">
    <property type="entry name" value="ZN2_CY6_FUNGAL_2"/>
    <property type="match status" value="1"/>
</dbReference>
<gene>
    <name evidence="8" type="ORF">BJX66DRAFT_330160</name>
</gene>
<keyword evidence="1" id="KW-0479">Metal-binding</keyword>
<dbReference type="Pfam" id="PF04082">
    <property type="entry name" value="Fungal_trans"/>
    <property type="match status" value="1"/>
</dbReference>
<sequence length="684" mass="77258">MASTRDSHSYACDECRLRKSKCSKEKPTCQQCKQLSKECKYSPKVTRSPLTRQHLTYVEDRLHIFETALGRLFPGGDLDATVRSLLHDQEPLPKASSSSKSSSRHSTPAKPEADRHEPAPEALPQQADGFDWTENRITVGDLTDGMAALSIKPEGAGYFGASSSVVPLRALLKHGFDLNIPSGSSRPVDNSDRIPLKSQLLNIAPSGVVEQAFMDAFFLNYHTSYPFVHEATFRAQFYEQLPRPHGPAWHVLLNTILALGAWCIGDDNSDLDITFYQEARSRLQQMSVFEAGNLTLVQALLFLSNYAQKRNKPNTGWNFLGLAVRMSMSLGLHKEFHGWKISLLQREVRRRLWWGVYIFDSGAAKTFGRPILLPEDSVMDVKHVVNIHDEALTASSVALPPEVNEPTLYSGMIAQARFHLLTNSVYQRLISGPSLTPEETLNLQKPMEEWYNALPDYIKQPNSLPVSDNFALVRNRLMWRDWNLRILIYRPVLLRWASRRWTPNTPTEPEDPFELDCRMLCLRNARLTISSITDFVNNHLCTRLGAWYMLYFLFQAGLIPIILLMTDPTSADAPSWLQEIESTKALLMHPSLSHNHLAGRCLDVINRLISPVYSTTPTSPAGSVGAPHHQQQSQPIYMPFADQLFNDPTFGSMFPDVDQELNITTGMDFSEWVNFAPTPQNEFT</sequence>
<protein>
    <submittedName>
        <fullName evidence="8">Fungal-specific transcription factor domain-containing protein</fullName>
    </submittedName>
</protein>
<keyword evidence="4" id="KW-0804">Transcription</keyword>
<evidence type="ECO:0000256" key="5">
    <source>
        <dbReference type="ARBA" id="ARBA00023242"/>
    </source>
</evidence>
<keyword evidence="5" id="KW-0539">Nucleus</keyword>
<comment type="caution">
    <text evidence="8">The sequence shown here is derived from an EMBL/GenBank/DDBJ whole genome shotgun (WGS) entry which is preliminary data.</text>
</comment>
<dbReference type="EMBL" id="JBFTWV010000191">
    <property type="protein sequence ID" value="KAL2784159.1"/>
    <property type="molecule type" value="Genomic_DNA"/>
</dbReference>
<dbReference type="Gene3D" id="4.10.240.10">
    <property type="entry name" value="Zn(2)-C6 fungal-type DNA-binding domain"/>
    <property type="match status" value="1"/>
</dbReference>
<feature type="region of interest" description="Disordered" evidence="6">
    <location>
        <begin position="90"/>
        <end position="130"/>
    </location>
</feature>
<dbReference type="InterPro" id="IPR005600">
    <property type="entry name" value="Gal4_dimer_dom"/>
</dbReference>
<reference evidence="8 9" key="1">
    <citation type="submission" date="2024-07" db="EMBL/GenBank/DDBJ databases">
        <title>Section-level genome sequencing and comparative genomics of Aspergillus sections Usti and Cavernicolus.</title>
        <authorList>
            <consortium name="Lawrence Berkeley National Laboratory"/>
            <person name="Nybo J.L."/>
            <person name="Vesth T.C."/>
            <person name="Theobald S."/>
            <person name="Frisvad J.C."/>
            <person name="Larsen T.O."/>
            <person name="Kjaerboelling I."/>
            <person name="Rothschild-Mancinelli K."/>
            <person name="Lyhne E.K."/>
            <person name="Kogle M.E."/>
            <person name="Barry K."/>
            <person name="Clum A."/>
            <person name="Na H."/>
            <person name="Ledsgaard L."/>
            <person name="Lin J."/>
            <person name="Lipzen A."/>
            <person name="Kuo A."/>
            <person name="Riley R."/>
            <person name="Mondo S."/>
            <person name="Labutti K."/>
            <person name="Haridas S."/>
            <person name="Pangalinan J."/>
            <person name="Salamov A.A."/>
            <person name="Simmons B.A."/>
            <person name="Magnuson J.K."/>
            <person name="Chen J."/>
            <person name="Drula E."/>
            <person name="Henrissat B."/>
            <person name="Wiebenga A."/>
            <person name="Lubbers R.J."/>
            <person name="Gomes A.C."/>
            <person name="Makela M.R."/>
            <person name="Stajich J."/>
            <person name="Grigoriev I.V."/>
            <person name="Mortensen U.H."/>
            <person name="De Vries R.P."/>
            <person name="Baker S.E."/>
            <person name="Andersen M.R."/>
        </authorList>
    </citation>
    <scope>NUCLEOTIDE SEQUENCE [LARGE SCALE GENOMIC DNA]</scope>
    <source>
        <strain evidence="8 9">CBS 209.92</strain>
    </source>
</reference>
<evidence type="ECO:0000313" key="9">
    <source>
        <dbReference type="Proteomes" id="UP001610563"/>
    </source>
</evidence>
<accession>A0ABR4FLM9</accession>
<dbReference type="Pfam" id="PF00172">
    <property type="entry name" value="Zn_clus"/>
    <property type="match status" value="1"/>
</dbReference>
<evidence type="ECO:0000256" key="6">
    <source>
        <dbReference type="SAM" id="MobiDB-lite"/>
    </source>
</evidence>